<comment type="caution">
    <text evidence="1">The sequence shown here is derived from an EMBL/GenBank/DDBJ whole genome shotgun (WGS) entry which is preliminary data.</text>
</comment>
<keyword evidence="2" id="KW-1185">Reference proteome</keyword>
<sequence length="162" mass="18411">MKTNLYDALLKAKEAKTKPSTINFKYSTVYRGEPKMVEAKIDLTNSSKITAKVTKFSGYNENYIKRKLNSELKAHHNFLLPLPKVNEYIRVLNNPDIPTNTTISQGTKYYSVSDTASGGVIFCQGRKLNKSFHSEYVSTQNETCEGGNTSMWYSIYKLTQEL</sequence>
<evidence type="ECO:0000313" key="1">
    <source>
        <dbReference type="EMBL" id="MUV02112.1"/>
    </source>
</evidence>
<evidence type="ECO:0000313" key="2">
    <source>
        <dbReference type="Proteomes" id="UP000433945"/>
    </source>
</evidence>
<dbReference type="EMBL" id="WOWP01000001">
    <property type="protein sequence ID" value="MUV02112.1"/>
    <property type="molecule type" value="Genomic_DNA"/>
</dbReference>
<gene>
    <name evidence="1" type="ORF">GN157_00170</name>
</gene>
<name>A0A6N8H757_9FLAO</name>
<protein>
    <submittedName>
        <fullName evidence="1">Uncharacterized protein</fullName>
    </submittedName>
</protein>
<organism evidence="1 2">
    <name type="scientific">Flavobacterium rakeshii</name>
    <dbReference type="NCBI Taxonomy" id="1038845"/>
    <lineage>
        <taxon>Bacteria</taxon>
        <taxon>Pseudomonadati</taxon>
        <taxon>Bacteroidota</taxon>
        <taxon>Flavobacteriia</taxon>
        <taxon>Flavobacteriales</taxon>
        <taxon>Flavobacteriaceae</taxon>
        <taxon>Flavobacterium</taxon>
    </lineage>
</organism>
<dbReference type="Proteomes" id="UP000433945">
    <property type="component" value="Unassembled WGS sequence"/>
</dbReference>
<accession>A0A6N8H757</accession>
<dbReference type="AlphaFoldDB" id="A0A6N8H757"/>
<dbReference type="RefSeq" id="WP_157481062.1">
    <property type="nucleotide sequence ID" value="NZ_JAZDQD010000004.1"/>
</dbReference>
<proteinExistence type="predicted"/>
<reference evidence="1 2" key="1">
    <citation type="submission" date="2019-12" db="EMBL/GenBank/DDBJ databases">
        <authorList>
            <person name="Sun J.-Q."/>
        </authorList>
    </citation>
    <scope>NUCLEOTIDE SEQUENCE [LARGE SCALE GENOMIC DNA]</scope>
    <source>
        <strain evidence="1 2">JCM 17928</strain>
    </source>
</reference>